<dbReference type="GO" id="GO:0046872">
    <property type="term" value="F:metal ion binding"/>
    <property type="evidence" value="ECO:0007669"/>
    <property type="project" value="UniProtKB-KW"/>
</dbReference>
<keyword evidence="11" id="KW-1015">Disulfide bond</keyword>
<dbReference type="Pfam" id="PF01223">
    <property type="entry name" value="Endonuclease_NS"/>
    <property type="match status" value="1"/>
</dbReference>
<evidence type="ECO:0000256" key="4">
    <source>
        <dbReference type="ARBA" id="ARBA00022722"/>
    </source>
</evidence>
<feature type="domain" description="DNA/RNA non-specific endonuclease/pyrophosphatase/phosphodiesterase" evidence="16">
    <location>
        <begin position="95"/>
        <end position="306"/>
    </location>
</feature>
<evidence type="ECO:0000313" key="17">
    <source>
        <dbReference type="EMBL" id="KAK2150818.1"/>
    </source>
</evidence>
<keyword evidence="4 14" id="KW-0540">Nuclease</keyword>
<keyword evidence="8" id="KW-0460">Magnesium</keyword>
<dbReference type="InterPro" id="IPR020821">
    <property type="entry name" value="ENPP1-3/EXOG-like_nuc-like"/>
</dbReference>
<dbReference type="InterPro" id="IPR044925">
    <property type="entry name" value="His-Me_finger_sf"/>
</dbReference>
<dbReference type="SMART" id="SM00892">
    <property type="entry name" value="Endonuclease_NS"/>
    <property type="match status" value="1"/>
</dbReference>
<evidence type="ECO:0000256" key="9">
    <source>
        <dbReference type="ARBA" id="ARBA00022946"/>
    </source>
</evidence>
<reference evidence="17" key="1">
    <citation type="journal article" date="2023" name="Mol. Biol. Evol.">
        <title>Third-Generation Sequencing Reveals the Adaptive Role of the Epigenome in Three Deep-Sea Polychaetes.</title>
        <authorList>
            <person name="Perez M."/>
            <person name="Aroh O."/>
            <person name="Sun Y."/>
            <person name="Lan Y."/>
            <person name="Juniper S.K."/>
            <person name="Young C.R."/>
            <person name="Angers B."/>
            <person name="Qian P.Y."/>
        </authorList>
    </citation>
    <scope>NUCLEOTIDE SEQUENCE</scope>
    <source>
        <strain evidence="17">P08H-3</strain>
    </source>
</reference>
<dbReference type="InterPro" id="IPR040255">
    <property type="entry name" value="Non-specific_endonuclease"/>
</dbReference>
<dbReference type="Proteomes" id="UP001208570">
    <property type="component" value="Unassembled WGS sequence"/>
</dbReference>
<keyword evidence="7 14" id="KW-0378">Hydrolase</keyword>
<evidence type="ECO:0000256" key="5">
    <source>
        <dbReference type="ARBA" id="ARBA00022723"/>
    </source>
</evidence>
<comment type="caution">
    <text evidence="17">The sequence shown here is derived from an EMBL/GenBank/DDBJ whole genome shotgun (WGS) entry which is preliminary data.</text>
</comment>
<evidence type="ECO:0000256" key="13">
    <source>
        <dbReference type="PIRSR" id="PIRSR640255-2"/>
    </source>
</evidence>
<dbReference type="EMBL" id="JAODUP010000387">
    <property type="protein sequence ID" value="KAK2150818.1"/>
    <property type="molecule type" value="Genomic_DNA"/>
</dbReference>
<protein>
    <recommendedName>
        <fullName evidence="14">Endonuclease</fullName>
        <ecNumber evidence="14">3.1.30.-</ecNumber>
    </recommendedName>
</protein>
<comment type="cofactor">
    <cofactor evidence="1 14">
        <name>Mg(2+)</name>
        <dbReference type="ChEBI" id="CHEBI:18420"/>
    </cofactor>
</comment>
<evidence type="ECO:0000256" key="1">
    <source>
        <dbReference type="ARBA" id="ARBA00001946"/>
    </source>
</evidence>
<dbReference type="GO" id="GO:0006309">
    <property type="term" value="P:apoptotic DNA fragmentation"/>
    <property type="evidence" value="ECO:0007669"/>
    <property type="project" value="TreeGrafter"/>
</dbReference>
<dbReference type="GO" id="GO:0000014">
    <property type="term" value="F:single-stranded DNA endodeoxyribonuclease activity"/>
    <property type="evidence" value="ECO:0007669"/>
    <property type="project" value="TreeGrafter"/>
</dbReference>
<evidence type="ECO:0000313" key="18">
    <source>
        <dbReference type="Proteomes" id="UP001208570"/>
    </source>
</evidence>
<feature type="active site" description="Proton acceptor" evidence="12">
    <location>
        <position position="161"/>
    </location>
</feature>
<dbReference type="CDD" id="cd00091">
    <property type="entry name" value="NUC"/>
    <property type="match status" value="1"/>
</dbReference>
<dbReference type="FunFam" id="3.40.570.10:FF:000002">
    <property type="entry name" value="Endonuclease G, mitochondrial"/>
    <property type="match status" value="1"/>
</dbReference>
<evidence type="ECO:0000256" key="14">
    <source>
        <dbReference type="RuleBase" id="RU366055"/>
    </source>
</evidence>
<keyword evidence="5 13" id="KW-0479">Metal-binding</keyword>
<evidence type="ECO:0000256" key="11">
    <source>
        <dbReference type="ARBA" id="ARBA00023157"/>
    </source>
</evidence>
<dbReference type="SUPFAM" id="SSF54060">
    <property type="entry name" value="His-Me finger endonucleases"/>
    <property type="match status" value="1"/>
</dbReference>
<dbReference type="InterPro" id="IPR018524">
    <property type="entry name" value="DNA/RNA_endonuclease_AS"/>
</dbReference>
<evidence type="ECO:0000256" key="2">
    <source>
        <dbReference type="ARBA" id="ARBA00004173"/>
    </source>
</evidence>
<evidence type="ECO:0000259" key="15">
    <source>
        <dbReference type="SMART" id="SM00477"/>
    </source>
</evidence>
<comment type="subcellular location">
    <subcellularLocation>
        <location evidence="2">Mitochondrion</location>
    </subcellularLocation>
</comment>
<name>A0AAD9N0D2_9ANNE</name>
<dbReference type="PANTHER" id="PTHR13966">
    <property type="entry name" value="ENDONUCLEASE RELATED"/>
    <property type="match status" value="1"/>
</dbReference>
<keyword evidence="9" id="KW-0809">Transit peptide</keyword>
<feature type="domain" description="ENPP1-3/EXOG-like endonuclease/phosphodiesterase" evidence="15">
    <location>
        <begin position="96"/>
        <end position="306"/>
    </location>
</feature>
<evidence type="ECO:0000256" key="3">
    <source>
        <dbReference type="ARBA" id="ARBA00010052"/>
    </source>
</evidence>
<keyword evidence="6 14" id="KW-0255">Endonuclease</keyword>
<dbReference type="GO" id="GO:0005634">
    <property type="term" value="C:nucleus"/>
    <property type="evidence" value="ECO:0007669"/>
    <property type="project" value="TreeGrafter"/>
</dbReference>
<gene>
    <name evidence="17" type="ORF">LSH36_387g02067</name>
</gene>
<dbReference type="GO" id="GO:0003676">
    <property type="term" value="F:nucleic acid binding"/>
    <property type="evidence" value="ECO:0007669"/>
    <property type="project" value="InterPro"/>
</dbReference>
<evidence type="ECO:0000256" key="12">
    <source>
        <dbReference type="PIRSR" id="PIRSR640255-1"/>
    </source>
</evidence>
<proteinExistence type="inferred from homology"/>
<comment type="similarity">
    <text evidence="3 14">Belongs to the DNA/RNA non-specific endonuclease family.</text>
</comment>
<dbReference type="InterPro" id="IPR044929">
    <property type="entry name" value="DNA/RNA_non-sp_Endonuclease_sf"/>
</dbReference>
<dbReference type="SMART" id="SM00477">
    <property type="entry name" value="NUC"/>
    <property type="match status" value="1"/>
</dbReference>
<evidence type="ECO:0000259" key="16">
    <source>
        <dbReference type="SMART" id="SM00892"/>
    </source>
</evidence>
<sequence length="314" mass="35721">MSRVVLLATSSISVGIGGVVGLNYEAWKSERSKSSRHTDGTPDFLTRLALPIVSAATTPLPPGSNLPTEYKAEVAPSRSSDIMKHGFPGFDNIRSYGDYVLSYDQRNRTAHWVFEHLTRDKVSRREGVKREESKFQEDTTIHAYFRATNEDYHKSGYDRGHLAAAGNHRFSQKAMNETFYLSNISPQVGKGFNRDAWNLLEKFVRHLTKKYTNVYVCTGPLYLPRPEVDGKLYVKYEVIGKNHVAVPTHFFKVVVMERDVGQYEMMSFVMPNQALGEKIDLKQYLVPLDTIERASGLLFFQKIPKNAFKKINGR</sequence>
<dbReference type="AlphaFoldDB" id="A0AAD9N0D2"/>
<dbReference type="Gene3D" id="3.40.570.10">
    <property type="entry name" value="Extracellular Endonuclease, subunit A"/>
    <property type="match status" value="1"/>
</dbReference>
<accession>A0AAD9N0D2</accession>
<dbReference type="GO" id="GO:0004521">
    <property type="term" value="F:RNA endonuclease activity"/>
    <property type="evidence" value="ECO:0007669"/>
    <property type="project" value="TreeGrafter"/>
</dbReference>
<dbReference type="GO" id="GO:0005743">
    <property type="term" value="C:mitochondrial inner membrane"/>
    <property type="evidence" value="ECO:0007669"/>
    <property type="project" value="TreeGrafter"/>
</dbReference>
<keyword evidence="18" id="KW-1185">Reference proteome</keyword>
<dbReference type="EC" id="3.1.30.-" evidence="14"/>
<dbReference type="PANTHER" id="PTHR13966:SF5">
    <property type="entry name" value="ENDONUCLEASE G, MITOCHONDRIAL"/>
    <property type="match status" value="1"/>
</dbReference>
<dbReference type="PROSITE" id="PS01070">
    <property type="entry name" value="NUCLEASE_NON_SPEC"/>
    <property type="match status" value="1"/>
</dbReference>
<dbReference type="InterPro" id="IPR001604">
    <property type="entry name" value="Endo_G_ENPP1-like_dom"/>
</dbReference>
<keyword evidence="10" id="KW-0496">Mitochondrion</keyword>
<evidence type="ECO:0000256" key="6">
    <source>
        <dbReference type="ARBA" id="ARBA00022759"/>
    </source>
</evidence>
<evidence type="ECO:0000256" key="8">
    <source>
        <dbReference type="ARBA" id="ARBA00022842"/>
    </source>
</evidence>
<evidence type="ECO:0000256" key="7">
    <source>
        <dbReference type="ARBA" id="ARBA00022801"/>
    </source>
</evidence>
<feature type="binding site" evidence="13">
    <location>
        <position position="193"/>
    </location>
    <ligand>
        <name>Mg(2+)</name>
        <dbReference type="ChEBI" id="CHEBI:18420"/>
        <note>catalytic</note>
    </ligand>
</feature>
<organism evidence="17 18">
    <name type="scientific">Paralvinella palmiformis</name>
    <dbReference type="NCBI Taxonomy" id="53620"/>
    <lineage>
        <taxon>Eukaryota</taxon>
        <taxon>Metazoa</taxon>
        <taxon>Spiralia</taxon>
        <taxon>Lophotrochozoa</taxon>
        <taxon>Annelida</taxon>
        <taxon>Polychaeta</taxon>
        <taxon>Sedentaria</taxon>
        <taxon>Canalipalpata</taxon>
        <taxon>Terebellida</taxon>
        <taxon>Terebelliformia</taxon>
        <taxon>Alvinellidae</taxon>
        <taxon>Paralvinella</taxon>
    </lineage>
</organism>
<evidence type="ECO:0000256" key="10">
    <source>
        <dbReference type="ARBA" id="ARBA00023128"/>
    </source>
</evidence>